<gene>
    <name evidence="3" type="ORF">JK358_06885</name>
</gene>
<feature type="domain" description="Mce/MlaD" evidence="2">
    <location>
        <begin position="57"/>
        <end position="125"/>
    </location>
</feature>
<sequence>MGVFQDHSGRAAGKWALRLRGVVMAVVIVLVTVLVSSYARGSFADRFQLTVDAATLGEGLAPGAEVKFRGFAIGTVREVETVGYGHQRIEIEIDRRQADALTDDVTARFTSSNVFGSSAIELVAGAGGAKLREGAVLSIGENATNATVAGVFRRAARLTQVLDSDTVRRLFDLMLDNADSLGPVLSSFFETARLLADGQQAPLAHYLEIGRDMTGAFADLTPSAGRAILAVLEQAAYFGDPDNRARTNKATDGVDQTVLIGISDLLAVNNPDLEKILSTVLDLAVPISASIGTVAPAYNRIPNLLRAIDGAFPVVDGRVQLQVELIAKTMPYLADSLNGGAR</sequence>
<dbReference type="InterPro" id="IPR052336">
    <property type="entry name" value="MlaD_Phospholipid_Transporter"/>
</dbReference>
<dbReference type="InterPro" id="IPR003399">
    <property type="entry name" value="Mce/MlaD"/>
</dbReference>
<evidence type="ECO:0000256" key="1">
    <source>
        <dbReference type="SAM" id="Phobius"/>
    </source>
</evidence>
<keyword evidence="1" id="KW-0472">Membrane</keyword>
<dbReference type="EMBL" id="JAERRJ010000002">
    <property type="protein sequence ID" value="MBL1074117.1"/>
    <property type="molecule type" value="Genomic_DNA"/>
</dbReference>
<keyword evidence="4" id="KW-1185">Reference proteome</keyword>
<evidence type="ECO:0000313" key="3">
    <source>
        <dbReference type="EMBL" id="MBL1074117.1"/>
    </source>
</evidence>
<reference evidence="3 4" key="1">
    <citation type="submission" date="2021-01" db="EMBL/GenBank/DDBJ databases">
        <title>WGS of actinomycetes isolated from Thailand.</title>
        <authorList>
            <person name="Thawai C."/>
        </authorList>
    </citation>
    <scope>NUCLEOTIDE SEQUENCE [LARGE SCALE GENOMIC DNA]</scope>
    <source>
        <strain evidence="3 4">LPG 2</strain>
    </source>
</reference>
<protein>
    <submittedName>
        <fullName evidence="3">MCE family protein</fullName>
    </submittedName>
</protein>
<dbReference type="RefSeq" id="WP_201944948.1">
    <property type="nucleotide sequence ID" value="NZ_JAERRJ010000002.1"/>
</dbReference>
<accession>A0ABS1M0C1</accession>
<dbReference type="Pfam" id="PF02470">
    <property type="entry name" value="MlaD"/>
    <property type="match status" value="1"/>
</dbReference>
<comment type="caution">
    <text evidence="3">The sequence shown here is derived from an EMBL/GenBank/DDBJ whole genome shotgun (WGS) entry which is preliminary data.</text>
</comment>
<evidence type="ECO:0000313" key="4">
    <source>
        <dbReference type="Proteomes" id="UP000602198"/>
    </source>
</evidence>
<dbReference type="PANTHER" id="PTHR33371:SF4">
    <property type="entry name" value="INTERMEMBRANE PHOSPHOLIPID TRANSPORT SYSTEM BINDING PROTEIN MLAD"/>
    <property type="match status" value="1"/>
</dbReference>
<keyword evidence="1" id="KW-1133">Transmembrane helix</keyword>
<name>A0ABS1M0C1_9NOCA</name>
<feature type="transmembrane region" description="Helical" evidence="1">
    <location>
        <begin position="21"/>
        <end position="39"/>
    </location>
</feature>
<proteinExistence type="predicted"/>
<evidence type="ECO:0000259" key="2">
    <source>
        <dbReference type="Pfam" id="PF02470"/>
    </source>
</evidence>
<dbReference type="PANTHER" id="PTHR33371">
    <property type="entry name" value="INTERMEMBRANE PHOSPHOLIPID TRANSPORT SYSTEM BINDING PROTEIN MLAD-RELATED"/>
    <property type="match status" value="1"/>
</dbReference>
<organism evidence="3 4">
    <name type="scientific">Nocardia acididurans</name>
    <dbReference type="NCBI Taxonomy" id="2802282"/>
    <lineage>
        <taxon>Bacteria</taxon>
        <taxon>Bacillati</taxon>
        <taxon>Actinomycetota</taxon>
        <taxon>Actinomycetes</taxon>
        <taxon>Mycobacteriales</taxon>
        <taxon>Nocardiaceae</taxon>
        <taxon>Nocardia</taxon>
    </lineage>
</organism>
<keyword evidence="1" id="KW-0812">Transmembrane</keyword>
<dbReference type="Proteomes" id="UP000602198">
    <property type="component" value="Unassembled WGS sequence"/>
</dbReference>